<evidence type="ECO:0000259" key="3">
    <source>
        <dbReference type="Pfam" id="PF06259"/>
    </source>
</evidence>
<organism evidence="4 5">
    <name type="scientific">Nonomuraea mesophila</name>
    <dbReference type="NCBI Taxonomy" id="2530382"/>
    <lineage>
        <taxon>Bacteria</taxon>
        <taxon>Bacillati</taxon>
        <taxon>Actinomycetota</taxon>
        <taxon>Actinomycetes</taxon>
        <taxon>Streptosporangiales</taxon>
        <taxon>Streptosporangiaceae</taxon>
        <taxon>Nonomuraea</taxon>
    </lineage>
</organism>
<feature type="transmembrane region" description="Helical" evidence="2">
    <location>
        <begin position="66"/>
        <end position="85"/>
    </location>
</feature>
<dbReference type="Pfam" id="PF06259">
    <property type="entry name" value="Abhydrolase_8"/>
    <property type="match status" value="1"/>
</dbReference>
<proteinExistence type="predicted"/>
<name>A0A4R5E8I4_9ACTN</name>
<feature type="compositionally biased region" description="Basic and acidic residues" evidence="1">
    <location>
        <begin position="282"/>
        <end position="317"/>
    </location>
</feature>
<dbReference type="InterPro" id="IPR010427">
    <property type="entry name" value="DUF1023"/>
</dbReference>
<reference evidence="4 5" key="1">
    <citation type="submission" date="2019-03" db="EMBL/GenBank/DDBJ databases">
        <title>Draft genome sequences of novel Actinobacteria.</title>
        <authorList>
            <person name="Sahin N."/>
            <person name="Ay H."/>
            <person name="Saygin H."/>
        </authorList>
    </citation>
    <scope>NUCLEOTIDE SEQUENCE [LARGE SCALE GENOMIC DNA]</scope>
    <source>
        <strain evidence="4 5">6K102</strain>
    </source>
</reference>
<evidence type="ECO:0000313" key="4">
    <source>
        <dbReference type="EMBL" id="TDE27615.1"/>
    </source>
</evidence>
<keyword evidence="2" id="KW-0812">Transmembrane</keyword>
<dbReference type="SUPFAM" id="SSF53474">
    <property type="entry name" value="alpha/beta-Hydrolases"/>
    <property type="match status" value="1"/>
</dbReference>
<keyword evidence="2" id="KW-1133">Transmembrane helix</keyword>
<keyword evidence="5" id="KW-1185">Reference proteome</keyword>
<accession>A0A4R5E8I4</accession>
<dbReference type="EMBL" id="SMLD01000216">
    <property type="protein sequence ID" value="TDE27615.1"/>
    <property type="molecule type" value="Genomic_DNA"/>
</dbReference>
<gene>
    <name evidence="4" type="ORF">E1295_43055</name>
</gene>
<feature type="domain" description="DUF1023" evidence="3">
    <location>
        <begin position="92"/>
        <end position="210"/>
    </location>
</feature>
<keyword evidence="2" id="KW-0472">Membrane</keyword>
<dbReference type="Proteomes" id="UP000295136">
    <property type="component" value="Unassembled WGS sequence"/>
</dbReference>
<comment type="caution">
    <text evidence="4">The sequence shown here is derived from an EMBL/GenBank/DDBJ whole genome shotgun (WGS) entry which is preliminary data.</text>
</comment>
<sequence>MGAEHLAHTPVHVCLIRQNLSRGGSRRALLASPGTPFSAQSHPRVLRGGSNRAATRTTRRLPYGRGMLRNLALAGLVAAGTFLLLPTPPGGRLVKIYGDLRTASRVVVIVPGTDTTAQTFDDGTHRPGGAARALLAEAARLAPRARLAVVAWLGYDAPRTLSLDTIGDGAARAGAAELRRTVAELRGRTDAPVALLCHSYGSVVCARAMPGPAPGLMPSLTPRLALGLMPGRAPGLAPGLPVSGVAFFGSPGVGAPSAAALTAPPRAVTPPSAPRARGSARGSDRGYARGSDPGDARESDPGSARESDSGDARESARGHVSAAGGVPARPRVWAGLAANDWIRFVPKTTLGPLGFGTDPMSPGFGARVFDAGSGGHSDYFEPGTASLRNLTMIALGRSGQVTG</sequence>
<dbReference type="InterPro" id="IPR029058">
    <property type="entry name" value="AB_hydrolase_fold"/>
</dbReference>
<evidence type="ECO:0000256" key="1">
    <source>
        <dbReference type="SAM" id="MobiDB-lite"/>
    </source>
</evidence>
<dbReference type="AlphaFoldDB" id="A0A4R5E8I4"/>
<evidence type="ECO:0000313" key="5">
    <source>
        <dbReference type="Proteomes" id="UP000295136"/>
    </source>
</evidence>
<feature type="region of interest" description="Disordered" evidence="1">
    <location>
        <begin position="32"/>
        <end position="53"/>
    </location>
</feature>
<evidence type="ECO:0000256" key="2">
    <source>
        <dbReference type="SAM" id="Phobius"/>
    </source>
</evidence>
<feature type="region of interest" description="Disordered" evidence="1">
    <location>
        <begin position="258"/>
        <end position="325"/>
    </location>
</feature>
<protein>
    <recommendedName>
        <fullName evidence="3">DUF1023 domain-containing protein</fullName>
    </recommendedName>
</protein>